<keyword evidence="1" id="KW-0479">Metal-binding</keyword>
<feature type="region of interest" description="Disordered" evidence="6">
    <location>
        <begin position="46"/>
        <end position="79"/>
    </location>
</feature>
<feature type="domain" description="FYVE-type" evidence="7">
    <location>
        <begin position="248"/>
        <end position="308"/>
    </location>
</feature>
<gene>
    <name evidence="8" type="ORF">ACHHYP_16657</name>
</gene>
<evidence type="ECO:0000256" key="4">
    <source>
        <dbReference type="PROSITE-ProRule" id="PRU00091"/>
    </source>
</evidence>
<evidence type="ECO:0000256" key="1">
    <source>
        <dbReference type="ARBA" id="ARBA00022723"/>
    </source>
</evidence>
<proteinExistence type="predicted"/>
<dbReference type="Proteomes" id="UP000243579">
    <property type="component" value="Unassembled WGS sequence"/>
</dbReference>
<dbReference type="GO" id="GO:0140042">
    <property type="term" value="P:lipid droplet formation"/>
    <property type="evidence" value="ECO:0007669"/>
    <property type="project" value="TreeGrafter"/>
</dbReference>
<evidence type="ECO:0000313" key="9">
    <source>
        <dbReference type="Proteomes" id="UP000243579"/>
    </source>
</evidence>
<dbReference type="InterPro" id="IPR000306">
    <property type="entry name" value="Znf_FYVE"/>
</dbReference>
<dbReference type="PANTHER" id="PTHR46624:SF4">
    <property type="entry name" value="FYVE-TYPE DOMAIN-CONTAINING PROTEIN"/>
    <property type="match status" value="1"/>
</dbReference>
<feature type="compositionally biased region" description="Low complexity" evidence="6">
    <location>
        <begin position="59"/>
        <end position="71"/>
    </location>
</feature>
<dbReference type="PANTHER" id="PTHR46624">
    <property type="entry name" value="AGAP002036-PA"/>
    <property type="match status" value="1"/>
</dbReference>
<dbReference type="STRING" id="1202772.A0A1V9Y674"/>
<sequence length="1567" mass="176549">MADSSASVACPKCGSAITANDKVCIYCGTAVAGGVPAAPRSAPTAAAAPAHVPAPPASAPARRPAPATRRAASNDVSRDSMDRLTDDIADLQKLWVPDDFSDDCMDCGKRFGFPQPRRHHCRVCGKLFCRDCVMNKMCIPQSFGYGDKPQRCCKSCTISLQMKAIKQPADVFNQRQAQTAARGQAVVAAPALADAAAPNLGPNVPKPAPHMRTLANTVIATSRIKSGSDTNSVNLNDFATKNPTQVARAEQKECQICFRQFAIGRRAYHCQRCTRSVCNGCSQGQKPIPELGYATPVKHCNNCMSKPPAFASVEVEGCTEPLPGFEFLSKLDIKIGVADAGGESETYTVDAYFEPNAAHVKALGETLRASDIEAAKEYNLTRKRSMADFEWLAAALGEQITAKALPAFPEKRVARSAKKAQNLQVFLSGCLVHPLYRDCDALKAFFGLTNEQFRAFKNAGANTELRVAKEYSDVIVWLQLKMEQEQMENKLATLVKRRKDNEERVAKQAARKKAHDARAVSQLTRREHIQKRYEALVARKETQEARMAREKQRLEVQQSSVHIVYDDTKADEAERALEEDVRQKEKVEFLKSKDAFQNDTTEWNKDMAQWSRQRADWSDHHNPPVSKMIANEWIVKAFGISYQFQQLGLTAVIPKELTALHVKVQQLQDDEPATLEAEGVALDDEWSELSKERDHWAQDRTNMKREDDMCRDEDVRYKLEHEHVLQYRECRQDKMSRIERDLEALDMEIKSRHKAYSQRKLRHEALDKEYELEWKKAQDARMEYTAQRMNAHNERIGRAKKRCETLSEQLSRQQKSQRLLMFKRAAMNDERDADTTVFGDHKDGCKAAVDAAKSALAMAPEYVNRLNGDVDINAEETSDIVASNYRTPMEGDDVDERDHFMNDVRARRAAFQAELDGQQANLASEHQVCQSLLDRISGFITRLGDETVTATSEETLIAEYQAFLESEKRLIDDEEACREQKKAYLSSLMTDAGNWVLDALHDHSKRKKREADRLVKQAVRASELQRLVQHFTHRVIEQEERIMRQKQRILQGEHKLEMLKSSDSWFLYVTVHTPDIGKHDAKCLEAARKEREEDMVQGGKLLNEDESDVNSVTSELDKSKACAEEKAVKRDVWAYVEDVYNAEKPQEKDEDMMMTSQIRGLVAQLGETFEMLTNRLAEEDESLQHAYANLCSEVESIKCFMERIESEESALSTAEKASLQKEIQVRKAESDLIEQRARALNSNYKSIASEHAKLPVAFDGVRKTRAEREVPLKLRESELDVIRRLVKTRNYYDRKACAEFAKKFVPGQDMKEVRDTLDWLLVAVDGDIKAVERWMELSKGERKEMSTLATKASEIDWSADMLTKIPAFIDVDQMIKEKGANAVHAKEQWVVELINVKRAIASKDKDLCFVIDETLSAAKKEEAKVSNVLDKLKASKEEVINTLRFIDQEEANAVRSGKPVEVESVAPTVVYQSNRKPVQHVAKAAVAAAAFAAAVPSVPEEKEPESEAAQDSTDNQTEEAAKEEPIKEESAKEEPAKEEEAPHADEGRHAESQVVMSSEGMAIEMTI</sequence>
<feature type="compositionally biased region" description="Basic and acidic residues" evidence="6">
    <location>
        <begin position="1519"/>
        <end position="1551"/>
    </location>
</feature>
<dbReference type="InterPro" id="IPR001683">
    <property type="entry name" value="PX_dom"/>
</dbReference>
<dbReference type="GO" id="GO:0043325">
    <property type="term" value="F:phosphatidylinositol-3,4-bisphosphate binding"/>
    <property type="evidence" value="ECO:0007669"/>
    <property type="project" value="TreeGrafter"/>
</dbReference>
<dbReference type="SUPFAM" id="SSF64268">
    <property type="entry name" value="PX domain"/>
    <property type="match status" value="1"/>
</dbReference>
<keyword evidence="2 4" id="KW-0863">Zinc-finger</keyword>
<evidence type="ECO:0000256" key="6">
    <source>
        <dbReference type="SAM" id="MobiDB-lite"/>
    </source>
</evidence>
<evidence type="ECO:0000256" key="5">
    <source>
        <dbReference type="SAM" id="Coils"/>
    </source>
</evidence>
<dbReference type="InterPro" id="IPR042427">
    <property type="entry name" value="ZFYV1"/>
</dbReference>
<feature type="coiled-coil region" evidence="5">
    <location>
        <begin position="789"/>
        <end position="816"/>
    </location>
</feature>
<evidence type="ECO:0000256" key="3">
    <source>
        <dbReference type="ARBA" id="ARBA00022833"/>
    </source>
</evidence>
<dbReference type="CDD" id="cd00065">
    <property type="entry name" value="FYVE_like_SF"/>
    <property type="match status" value="1"/>
</dbReference>
<keyword evidence="3" id="KW-0862">Zinc</keyword>
<dbReference type="InterPro" id="IPR013083">
    <property type="entry name" value="Znf_RING/FYVE/PHD"/>
</dbReference>
<comment type="caution">
    <text evidence="8">The sequence shown here is derived from an EMBL/GenBank/DDBJ whole genome shotgun (WGS) entry which is preliminary data.</text>
</comment>
<dbReference type="GO" id="GO:0005547">
    <property type="term" value="F:phosphatidylinositol-3,4,5-trisphosphate binding"/>
    <property type="evidence" value="ECO:0007669"/>
    <property type="project" value="TreeGrafter"/>
</dbReference>
<reference evidence="8 9" key="1">
    <citation type="journal article" date="2014" name="Genome Biol. Evol.">
        <title>The secreted proteins of Achlya hypogyna and Thraustotheca clavata identify the ancestral oomycete secretome and reveal gene acquisitions by horizontal gene transfer.</title>
        <authorList>
            <person name="Misner I."/>
            <person name="Blouin N."/>
            <person name="Leonard G."/>
            <person name="Richards T.A."/>
            <person name="Lane C.E."/>
        </authorList>
    </citation>
    <scope>NUCLEOTIDE SEQUENCE [LARGE SCALE GENOMIC DNA]</scope>
    <source>
        <strain evidence="8 9">ATCC 48635</strain>
    </source>
</reference>
<dbReference type="Pfam" id="PF01363">
    <property type="entry name" value="FYVE"/>
    <property type="match status" value="2"/>
</dbReference>
<dbReference type="Pfam" id="PF00787">
    <property type="entry name" value="PX"/>
    <property type="match status" value="1"/>
</dbReference>
<accession>A0A1V9Y674</accession>
<dbReference type="Gene3D" id="3.30.1520.10">
    <property type="entry name" value="Phox-like domain"/>
    <property type="match status" value="1"/>
</dbReference>
<dbReference type="OrthoDB" id="63070at2759"/>
<feature type="coiled-coil region" evidence="5">
    <location>
        <begin position="484"/>
        <end position="557"/>
    </location>
</feature>
<dbReference type="EMBL" id="JNBR01002827">
    <property type="protein sequence ID" value="OQR81207.1"/>
    <property type="molecule type" value="Genomic_DNA"/>
</dbReference>
<dbReference type="Gene3D" id="3.30.40.10">
    <property type="entry name" value="Zinc/RING finger domain, C3HC4 (zinc finger)"/>
    <property type="match status" value="2"/>
</dbReference>
<dbReference type="GO" id="GO:0032266">
    <property type="term" value="F:phosphatidylinositol-3-phosphate binding"/>
    <property type="evidence" value="ECO:0007669"/>
    <property type="project" value="TreeGrafter"/>
</dbReference>
<keyword evidence="9" id="KW-1185">Reference proteome</keyword>
<dbReference type="InterPro" id="IPR011011">
    <property type="entry name" value="Znf_FYVE_PHD"/>
</dbReference>
<evidence type="ECO:0000256" key="2">
    <source>
        <dbReference type="ARBA" id="ARBA00022771"/>
    </source>
</evidence>
<protein>
    <recommendedName>
        <fullName evidence="7">FYVE-type domain-containing protein</fullName>
    </recommendedName>
</protein>
<evidence type="ECO:0000313" key="8">
    <source>
        <dbReference type="EMBL" id="OQR81207.1"/>
    </source>
</evidence>
<dbReference type="SMART" id="SM00064">
    <property type="entry name" value="FYVE"/>
    <property type="match status" value="2"/>
</dbReference>
<dbReference type="GO" id="GO:0005811">
    <property type="term" value="C:lipid droplet"/>
    <property type="evidence" value="ECO:0007669"/>
    <property type="project" value="TreeGrafter"/>
</dbReference>
<dbReference type="CDD" id="cd06093">
    <property type="entry name" value="PX_domain"/>
    <property type="match status" value="1"/>
</dbReference>
<dbReference type="PROSITE" id="PS50178">
    <property type="entry name" value="ZF_FYVE"/>
    <property type="match status" value="2"/>
</dbReference>
<feature type="coiled-coil region" evidence="5">
    <location>
        <begin position="1418"/>
        <end position="1449"/>
    </location>
</feature>
<dbReference type="InterPro" id="IPR036871">
    <property type="entry name" value="PX_dom_sf"/>
</dbReference>
<feature type="domain" description="FYVE-type" evidence="7">
    <location>
        <begin position="98"/>
        <end position="161"/>
    </location>
</feature>
<dbReference type="GO" id="GO:0005545">
    <property type="term" value="F:1-phosphatidylinositol binding"/>
    <property type="evidence" value="ECO:0007669"/>
    <property type="project" value="TreeGrafter"/>
</dbReference>
<dbReference type="InterPro" id="IPR017455">
    <property type="entry name" value="Znf_FYVE-rel"/>
</dbReference>
<feature type="region of interest" description="Disordered" evidence="6">
    <location>
        <begin position="1497"/>
        <end position="1567"/>
    </location>
</feature>
<keyword evidence="5" id="KW-0175">Coiled coil</keyword>
<name>A0A1V9Y674_ACHHY</name>
<evidence type="ECO:0000259" key="7">
    <source>
        <dbReference type="PROSITE" id="PS50178"/>
    </source>
</evidence>
<dbReference type="GO" id="GO:0008270">
    <property type="term" value="F:zinc ion binding"/>
    <property type="evidence" value="ECO:0007669"/>
    <property type="project" value="UniProtKB-KW"/>
</dbReference>
<organism evidence="8 9">
    <name type="scientific">Achlya hypogyna</name>
    <name type="common">Oomycete</name>
    <name type="synonym">Protoachlya hypogyna</name>
    <dbReference type="NCBI Taxonomy" id="1202772"/>
    <lineage>
        <taxon>Eukaryota</taxon>
        <taxon>Sar</taxon>
        <taxon>Stramenopiles</taxon>
        <taxon>Oomycota</taxon>
        <taxon>Saprolegniomycetes</taxon>
        <taxon>Saprolegniales</taxon>
        <taxon>Achlyaceae</taxon>
        <taxon>Achlya</taxon>
    </lineage>
</organism>
<dbReference type="SUPFAM" id="SSF57903">
    <property type="entry name" value="FYVE/PHD zinc finger"/>
    <property type="match status" value="2"/>
</dbReference>